<keyword evidence="2" id="KW-0645">Protease</keyword>
<accession>A0AAW0UQG6</accession>
<proteinExistence type="inferred from homology"/>
<dbReference type="InterPro" id="IPR001254">
    <property type="entry name" value="Trypsin_dom"/>
</dbReference>
<dbReference type="Pfam" id="PF00089">
    <property type="entry name" value="Trypsin"/>
    <property type="match status" value="1"/>
</dbReference>
<evidence type="ECO:0000256" key="6">
    <source>
        <dbReference type="ARBA" id="ARBA00023145"/>
    </source>
</evidence>
<keyword evidence="5" id="KW-0720">Serine protease</keyword>
<feature type="signal peptide" evidence="8">
    <location>
        <begin position="1"/>
        <end position="15"/>
    </location>
</feature>
<evidence type="ECO:0000256" key="3">
    <source>
        <dbReference type="ARBA" id="ARBA00022729"/>
    </source>
</evidence>
<feature type="domain" description="Peptidase S1" evidence="9">
    <location>
        <begin position="30"/>
        <end position="261"/>
    </location>
</feature>
<dbReference type="Gene3D" id="2.40.10.10">
    <property type="entry name" value="Trypsin-like serine proteases"/>
    <property type="match status" value="2"/>
</dbReference>
<organism evidence="10 11">
    <name type="scientific">Scylla paramamosain</name>
    <name type="common">Mud crab</name>
    <dbReference type="NCBI Taxonomy" id="85552"/>
    <lineage>
        <taxon>Eukaryota</taxon>
        <taxon>Metazoa</taxon>
        <taxon>Ecdysozoa</taxon>
        <taxon>Arthropoda</taxon>
        <taxon>Crustacea</taxon>
        <taxon>Multicrustacea</taxon>
        <taxon>Malacostraca</taxon>
        <taxon>Eumalacostraca</taxon>
        <taxon>Eucarida</taxon>
        <taxon>Decapoda</taxon>
        <taxon>Pleocyemata</taxon>
        <taxon>Brachyura</taxon>
        <taxon>Eubrachyura</taxon>
        <taxon>Portunoidea</taxon>
        <taxon>Portunidae</taxon>
        <taxon>Portuninae</taxon>
        <taxon>Scylla</taxon>
    </lineage>
</organism>
<dbReference type="FunFam" id="2.40.10.10:FF:000077">
    <property type="entry name" value="Predicted protein"/>
    <property type="match status" value="1"/>
</dbReference>
<dbReference type="EMBL" id="JARAKH010000007">
    <property type="protein sequence ID" value="KAK8402387.1"/>
    <property type="molecule type" value="Genomic_DNA"/>
</dbReference>
<evidence type="ECO:0000313" key="11">
    <source>
        <dbReference type="Proteomes" id="UP001487740"/>
    </source>
</evidence>
<gene>
    <name evidence="10" type="ORF">O3P69_000661</name>
</gene>
<evidence type="ECO:0000256" key="5">
    <source>
        <dbReference type="ARBA" id="ARBA00022825"/>
    </source>
</evidence>
<feature type="chain" id="PRO_5043597994" description="Peptidase S1 domain-containing protein" evidence="8">
    <location>
        <begin position="16"/>
        <end position="261"/>
    </location>
</feature>
<keyword evidence="3 8" id="KW-0732">Signal</keyword>
<keyword evidence="6" id="KW-0865">Zymogen</keyword>
<keyword evidence="7" id="KW-1015">Disulfide bond</keyword>
<evidence type="ECO:0000256" key="4">
    <source>
        <dbReference type="ARBA" id="ARBA00022801"/>
    </source>
</evidence>
<dbReference type="SUPFAM" id="SSF50494">
    <property type="entry name" value="Trypsin-like serine proteases"/>
    <property type="match status" value="1"/>
</dbReference>
<dbReference type="PANTHER" id="PTHR24252:SF7">
    <property type="entry name" value="HYALIN"/>
    <property type="match status" value="1"/>
</dbReference>
<dbReference type="SMART" id="SM00020">
    <property type="entry name" value="Tryp_SPc"/>
    <property type="match status" value="1"/>
</dbReference>
<evidence type="ECO:0000256" key="2">
    <source>
        <dbReference type="ARBA" id="ARBA00022670"/>
    </source>
</evidence>
<keyword evidence="4" id="KW-0378">Hydrolase</keyword>
<dbReference type="InterPro" id="IPR001314">
    <property type="entry name" value="Peptidase_S1A"/>
</dbReference>
<dbReference type="GO" id="GO:0004252">
    <property type="term" value="F:serine-type endopeptidase activity"/>
    <property type="evidence" value="ECO:0007669"/>
    <property type="project" value="InterPro"/>
</dbReference>
<evidence type="ECO:0000256" key="8">
    <source>
        <dbReference type="SAM" id="SignalP"/>
    </source>
</evidence>
<evidence type="ECO:0000313" key="10">
    <source>
        <dbReference type="EMBL" id="KAK8402387.1"/>
    </source>
</evidence>
<name>A0AAW0UQG6_SCYPA</name>
<comment type="similarity">
    <text evidence="1">Belongs to the peptidase S1 family.</text>
</comment>
<comment type="caution">
    <text evidence="10">The sequence shown here is derived from an EMBL/GenBank/DDBJ whole genome shotgun (WGS) entry which is preliminary data.</text>
</comment>
<dbReference type="GO" id="GO:0006508">
    <property type="term" value="P:proteolysis"/>
    <property type="evidence" value="ECO:0007669"/>
    <property type="project" value="UniProtKB-KW"/>
</dbReference>
<evidence type="ECO:0000256" key="1">
    <source>
        <dbReference type="ARBA" id="ARBA00007664"/>
    </source>
</evidence>
<dbReference type="InterPro" id="IPR043504">
    <property type="entry name" value="Peptidase_S1_PA_chymotrypsin"/>
</dbReference>
<evidence type="ECO:0000256" key="7">
    <source>
        <dbReference type="ARBA" id="ARBA00023157"/>
    </source>
</evidence>
<dbReference type="Proteomes" id="UP001487740">
    <property type="component" value="Unassembled WGS sequence"/>
</dbReference>
<dbReference type="CDD" id="cd00190">
    <property type="entry name" value="Tryp_SPc"/>
    <property type="match status" value="1"/>
</dbReference>
<dbReference type="PANTHER" id="PTHR24252">
    <property type="entry name" value="ACROSIN-RELATED"/>
    <property type="match status" value="1"/>
</dbReference>
<dbReference type="AlphaFoldDB" id="A0AAW0UQG6"/>
<evidence type="ECO:0000259" key="9">
    <source>
        <dbReference type="PROSITE" id="PS50240"/>
    </source>
</evidence>
<dbReference type="PRINTS" id="PR00722">
    <property type="entry name" value="CHYMOTRYPSIN"/>
</dbReference>
<dbReference type="InterPro" id="IPR033116">
    <property type="entry name" value="TRYPSIN_SER"/>
</dbReference>
<keyword evidence="11" id="KW-1185">Reference proteome</keyword>
<protein>
    <recommendedName>
        <fullName evidence="9">Peptidase S1 domain-containing protein</fullName>
    </recommendedName>
</protein>
<dbReference type="InterPro" id="IPR009003">
    <property type="entry name" value="Peptidase_S1_PA"/>
</dbReference>
<sequence>MKTLVFCLLVAGALAAPSRKPTFHRGLNKIVGGQEATPGQFPYQLSFQDTSYGFDFHFCGASIYNEHWAVCAGHCVQGEDMNNPNYLQVVAGDHTLYHDEGHEQTVVLSKIIQHEDYNSFTISNDVSVLKLSKPLTFNDRVKSIPLQSEKEFLGECVVSGWGTTTEGGQSPDNLHYVDVPTVTDAECRKHYGNSDIEDSMICAGLPEGGKDACQGDSGGPLACNGHLTGIVSWGYGCARPNYPGVYAEVAHFKSWIEANTV</sequence>
<dbReference type="PROSITE" id="PS00135">
    <property type="entry name" value="TRYPSIN_SER"/>
    <property type="match status" value="1"/>
</dbReference>
<dbReference type="PROSITE" id="PS50240">
    <property type="entry name" value="TRYPSIN_DOM"/>
    <property type="match status" value="1"/>
</dbReference>
<reference evidence="10 11" key="1">
    <citation type="submission" date="2023-03" db="EMBL/GenBank/DDBJ databases">
        <title>High-quality genome of Scylla paramamosain provides insights in environmental adaptation.</title>
        <authorList>
            <person name="Zhang L."/>
        </authorList>
    </citation>
    <scope>NUCLEOTIDE SEQUENCE [LARGE SCALE GENOMIC DNA]</scope>
    <source>
        <strain evidence="10">LZ_2023a</strain>
        <tissue evidence="10">Muscle</tissue>
    </source>
</reference>